<protein>
    <recommendedName>
        <fullName evidence="14">Phosphatidylethanolamine N-methyltransferase</fullName>
        <shortName evidence="14">PEAMT</shortName>
        <shortName evidence="14">PEMT</shortName>
        <ecNumber evidence="14">2.1.1.17</ecNumber>
        <ecNumber evidence="14">2.1.1.71</ecNumber>
    </recommendedName>
    <alternativeName>
        <fullName evidence="14">Phospholipid methyltransferase</fullName>
        <shortName evidence="14">PLMT</shortName>
    </alternativeName>
</protein>
<gene>
    <name evidence="16" type="ORF">NESM_000459000</name>
</gene>
<dbReference type="GO" id="GO:0004608">
    <property type="term" value="F:phosphatidylethanolamine N-methyltransferase activity"/>
    <property type="evidence" value="ECO:0007669"/>
    <property type="project" value="UniProtKB-UniRule"/>
</dbReference>
<keyword evidence="17" id="KW-1185">Reference proteome</keyword>
<evidence type="ECO:0000256" key="14">
    <source>
        <dbReference type="HAMAP-Rule" id="MF_03216"/>
    </source>
</evidence>
<feature type="intramembrane region" description="Helical" evidence="14">
    <location>
        <begin position="16"/>
        <end position="36"/>
    </location>
</feature>
<dbReference type="GO" id="GO:0032259">
    <property type="term" value="P:methylation"/>
    <property type="evidence" value="ECO:0007669"/>
    <property type="project" value="UniProtKB-KW"/>
</dbReference>
<dbReference type="EC" id="2.1.1.71" evidence="14"/>
<feature type="transmembrane region" description="Helical" evidence="15">
    <location>
        <begin position="15"/>
        <end position="35"/>
    </location>
</feature>
<reference evidence="16 17" key="1">
    <citation type="journal article" date="2021" name="MBio">
        <title>A New Model Trypanosomatid, Novymonas esmeraldas: Genomic Perception of Its 'Candidatus Pandoraea novymonadis' Endosymbiont.</title>
        <authorList>
            <person name="Zakharova A."/>
            <person name="Saura A."/>
            <person name="Butenko A."/>
            <person name="Podesvova L."/>
            <person name="Warmusova S."/>
            <person name="Kostygov A.Y."/>
            <person name="Nenarokova A."/>
            <person name="Lukes J."/>
            <person name="Opperdoes F.R."/>
            <person name="Yurchenko V."/>
        </authorList>
    </citation>
    <scope>NUCLEOTIDE SEQUENCE [LARGE SCALE GENOMIC DNA]</scope>
    <source>
        <strain evidence="16 17">E262AT.01</strain>
    </source>
</reference>
<dbReference type="HAMAP" id="MF_03216">
    <property type="entry name" value="PLMT"/>
    <property type="match status" value="1"/>
</dbReference>
<comment type="subcellular location">
    <subcellularLocation>
        <location evidence="14">Endoplasmic reticulum membrane</location>
        <topology evidence="14">Multi-pass membrane protein</topology>
    </subcellularLocation>
    <subcellularLocation>
        <location evidence="14">Mitochondrion membrane</location>
        <topology evidence="14">Multi-pass membrane protein</topology>
    </subcellularLocation>
</comment>
<evidence type="ECO:0000256" key="12">
    <source>
        <dbReference type="ARBA" id="ARBA00023209"/>
    </source>
</evidence>
<dbReference type="GO" id="GO:0031966">
    <property type="term" value="C:mitochondrial membrane"/>
    <property type="evidence" value="ECO:0007669"/>
    <property type="project" value="UniProtKB-SubCell"/>
</dbReference>
<feature type="transmembrane region" description="Helical" evidence="15">
    <location>
        <begin position="109"/>
        <end position="128"/>
    </location>
</feature>
<keyword evidence="4 14" id="KW-0489">Methyltransferase</keyword>
<dbReference type="PIRSF" id="PIRSF005444">
    <property type="entry name" value="PEMT"/>
    <property type="match status" value="1"/>
</dbReference>
<comment type="catalytic activity">
    <reaction evidence="14">
        <text>a 1,2-diacyl-sn-glycero-3-phospho-N,N-dimethylethanolamine + S-adenosyl-L-methionine = a 1,2-diacyl-sn-glycero-3-phosphocholine + S-adenosyl-L-homocysteine + H(+)</text>
        <dbReference type="Rhea" id="RHEA:32739"/>
        <dbReference type="ChEBI" id="CHEBI:15378"/>
        <dbReference type="ChEBI" id="CHEBI:57643"/>
        <dbReference type="ChEBI" id="CHEBI:57856"/>
        <dbReference type="ChEBI" id="CHEBI:59789"/>
        <dbReference type="ChEBI" id="CHEBI:64572"/>
    </reaction>
</comment>
<feature type="transmembrane region" description="Helical" evidence="15">
    <location>
        <begin position="167"/>
        <end position="190"/>
    </location>
</feature>
<feature type="transmembrane region" description="Helical" evidence="15">
    <location>
        <begin position="56"/>
        <end position="73"/>
    </location>
</feature>
<dbReference type="Proteomes" id="UP001430356">
    <property type="component" value="Unassembled WGS sequence"/>
</dbReference>
<sequence>MSSATAVSGAGGVHYRSIGMAAIAIAGLPAAWIVVARNEYRRHTIEKLLGSKKGGAYLMAVVIFFASLLRDYAFRTAIAYTPSSVLPLLSTHVLGAANAATVRSAMRGVGAALFAAGTTLVMSAFWRLGVTGTYLGDYFGILMEERITSFPFSHFENPMYLGATLNFLAASITENSAVGALLTGWLAVVYHISTKYFENPFTAMIYSKRDEDRATARGADASKKR</sequence>
<dbReference type="Gene3D" id="1.20.120.1630">
    <property type="match status" value="1"/>
</dbReference>
<keyword evidence="7 14" id="KW-0812">Transmembrane</keyword>
<dbReference type="AlphaFoldDB" id="A0AAW0EQ47"/>
<evidence type="ECO:0000313" key="16">
    <source>
        <dbReference type="EMBL" id="KAK7195326.1"/>
    </source>
</evidence>
<keyword evidence="3 14" id="KW-0444">Lipid biosynthesis</keyword>
<comment type="pathway">
    <text evidence="1 14">Phospholipid metabolism; phosphatidylcholine biosynthesis.</text>
</comment>
<organism evidence="16 17">
    <name type="scientific">Novymonas esmeraldas</name>
    <dbReference type="NCBI Taxonomy" id="1808958"/>
    <lineage>
        <taxon>Eukaryota</taxon>
        <taxon>Discoba</taxon>
        <taxon>Euglenozoa</taxon>
        <taxon>Kinetoplastea</taxon>
        <taxon>Metakinetoplastina</taxon>
        <taxon>Trypanosomatida</taxon>
        <taxon>Trypanosomatidae</taxon>
        <taxon>Novymonas</taxon>
    </lineage>
</organism>
<keyword evidence="11 14" id="KW-0472">Membrane</keyword>
<evidence type="ECO:0000256" key="1">
    <source>
        <dbReference type="ARBA" id="ARBA00004969"/>
    </source>
</evidence>
<comment type="catalytic activity">
    <reaction evidence="14">
        <text>a 1,2-diacyl-sn-glycero-3-phospho-N-methylethanolamine + S-adenosyl-L-methionine = a 1,2-diacyl-sn-glycero-3-phospho-N,N-dimethylethanolamine + S-adenosyl-L-homocysteine + H(+)</text>
        <dbReference type="Rhea" id="RHEA:32735"/>
        <dbReference type="ChEBI" id="CHEBI:15378"/>
        <dbReference type="ChEBI" id="CHEBI:57856"/>
        <dbReference type="ChEBI" id="CHEBI:59789"/>
        <dbReference type="ChEBI" id="CHEBI:64572"/>
        <dbReference type="ChEBI" id="CHEBI:64573"/>
        <dbReference type="EC" id="2.1.1.71"/>
    </reaction>
</comment>
<feature type="topological domain" description="Lumenal" evidence="14">
    <location>
        <begin position="132"/>
        <end position="174"/>
    </location>
</feature>
<comment type="caution">
    <text evidence="16">The sequence shown here is derived from an EMBL/GenBank/DDBJ whole genome shotgun (WGS) entry which is preliminary data.</text>
</comment>
<comment type="pathway">
    <text evidence="2">Lipid metabolism.</text>
</comment>
<dbReference type="GO" id="GO:0006656">
    <property type="term" value="P:phosphatidylcholine biosynthetic process"/>
    <property type="evidence" value="ECO:0007669"/>
    <property type="project" value="UniProtKB-UniRule"/>
</dbReference>
<evidence type="ECO:0000313" key="17">
    <source>
        <dbReference type="Proteomes" id="UP001430356"/>
    </source>
</evidence>
<dbReference type="PROSITE" id="PS51599">
    <property type="entry name" value="SAM_PEMT_PEM2"/>
    <property type="match status" value="1"/>
</dbReference>
<keyword evidence="5 14" id="KW-0808">Transferase</keyword>
<proteinExistence type="inferred from homology"/>
<evidence type="ECO:0000256" key="8">
    <source>
        <dbReference type="ARBA" id="ARBA00022824"/>
    </source>
</evidence>
<keyword evidence="6 14" id="KW-0949">S-adenosyl-L-methionine</keyword>
<keyword evidence="9 14" id="KW-1133">Transmembrane helix</keyword>
<evidence type="ECO:0000256" key="13">
    <source>
        <dbReference type="ARBA" id="ARBA00023264"/>
    </source>
</evidence>
<dbReference type="InterPro" id="IPR024960">
    <property type="entry name" value="PEMT/MFAP"/>
</dbReference>
<feature type="topological domain" description="Cytoplasmic" evidence="14">
    <location>
        <begin position="197"/>
        <end position="225"/>
    </location>
</feature>
<keyword evidence="12 14" id="KW-0594">Phospholipid biosynthesis</keyword>
<evidence type="ECO:0000256" key="4">
    <source>
        <dbReference type="ARBA" id="ARBA00022603"/>
    </source>
</evidence>
<keyword evidence="14" id="KW-0496">Mitochondrion</keyword>
<evidence type="ECO:0000256" key="5">
    <source>
        <dbReference type="ARBA" id="ARBA00022679"/>
    </source>
</evidence>
<dbReference type="GO" id="GO:0005789">
    <property type="term" value="C:endoplasmic reticulum membrane"/>
    <property type="evidence" value="ECO:0007669"/>
    <property type="project" value="UniProtKB-SubCell"/>
</dbReference>
<comment type="caution">
    <text evidence="14">Lacks conserved residue(s) required for the propagation of feature annotation.</text>
</comment>
<dbReference type="InterPro" id="IPR007318">
    <property type="entry name" value="Phopholipid_MeTrfase"/>
</dbReference>
<keyword evidence="8 14" id="KW-0256">Endoplasmic reticulum</keyword>
<comment type="function">
    <text evidence="14">Catalyzes the three sequential steps of the methylation pathway for the biosynthesis of phosphatidylcholine, a critical and essential component for membrane structure. Uses S-adenosylmethionine (S-adenosyl-L-methionine, SAM or AdoMet) as the methyl group donor for the methylation of phosphatidylethanolamine (1,2-diacyl-sn-glycero-3-phosphoethanolamine, PE) to phosphatidylmonomethylethanolamine (1,2-diacyl-sn-glycero-3-phospho-N-methylethanolamine, PMME), PMME to phosphatidyldimethylethanolamine (1,2-diacyl-sn-glycero-3-phospho-N,N-dimethylethanolamine, PDME), and PDME to phosphatidylcholine (1,2-diacyl-sn-glycero-3-phosphocholine, PC), producing S-adenosyl-L-homocysteine in each step.</text>
</comment>
<feature type="binding site" evidence="14">
    <location>
        <begin position="115"/>
        <end position="117"/>
    </location>
    <ligand>
        <name>S-adenosyl-L-methionine</name>
        <dbReference type="ChEBI" id="CHEBI:59789"/>
    </ligand>
</feature>
<evidence type="ECO:0000256" key="15">
    <source>
        <dbReference type="SAM" id="Phobius"/>
    </source>
</evidence>
<dbReference type="PANTHER" id="PTHR15458:SF5">
    <property type="entry name" value="PHOSPHATIDYLETHANOLAMINE N-METHYLTRANSFERASE"/>
    <property type="match status" value="1"/>
</dbReference>
<accession>A0AAW0EQ47</accession>
<dbReference type="GO" id="GO:0000773">
    <property type="term" value="F:phosphatidyl-N-methylethanolamine N-methyltransferase activity"/>
    <property type="evidence" value="ECO:0007669"/>
    <property type="project" value="UniProtKB-UniRule"/>
</dbReference>
<keyword evidence="13 14" id="KW-1208">Phospholipid metabolism</keyword>
<evidence type="ECO:0000256" key="10">
    <source>
        <dbReference type="ARBA" id="ARBA00023098"/>
    </source>
</evidence>
<feature type="topological domain" description="Lumenal" evidence="14">
    <location>
        <begin position="37"/>
        <end position="48"/>
    </location>
</feature>
<evidence type="ECO:0000256" key="11">
    <source>
        <dbReference type="ARBA" id="ARBA00023136"/>
    </source>
</evidence>
<name>A0AAW0EQ47_9TRYP</name>
<feature type="binding site" evidence="14">
    <location>
        <begin position="198"/>
        <end position="199"/>
    </location>
    <ligand>
        <name>S-adenosyl-L-methionine</name>
        <dbReference type="ChEBI" id="CHEBI:59789"/>
    </ligand>
</feature>
<evidence type="ECO:0000256" key="9">
    <source>
        <dbReference type="ARBA" id="ARBA00022989"/>
    </source>
</evidence>
<keyword evidence="10 14" id="KW-0443">Lipid metabolism</keyword>
<comment type="catalytic activity">
    <reaction evidence="14">
        <text>a 1,2-diacyl-sn-glycero-3-phosphoethanolamine + S-adenosyl-L-methionine = a 1,2-diacyl-sn-glycero-3-phospho-N-methylethanolamine + S-adenosyl-L-homocysteine + H(+)</text>
        <dbReference type="Rhea" id="RHEA:11164"/>
        <dbReference type="ChEBI" id="CHEBI:15378"/>
        <dbReference type="ChEBI" id="CHEBI:57856"/>
        <dbReference type="ChEBI" id="CHEBI:59789"/>
        <dbReference type="ChEBI" id="CHEBI:64573"/>
        <dbReference type="ChEBI" id="CHEBI:64612"/>
        <dbReference type="EC" id="2.1.1.17"/>
    </reaction>
</comment>
<evidence type="ECO:0000256" key="2">
    <source>
        <dbReference type="ARBA" id="ARBA00005189"/>
    </source>
</evidence>
<comment type="similarity">
    <text evidence="14">Belongs to the class VI-like SAM-binding methyltransferase superfamily. PEMT/PEM2 methyltransferase family.</text>
</comment>
<dbReference type="PANTHER" id="PTHR15458">
    <property type="entry name" value="PHOSPHATIDYLETHANOLAMINE N-METHYLTRANSFERASE"/>
    <property type="match status" value="1"/>
</dbReference>
<evidence type="ECO:0000256" key="6">
    <source>
        <dbReference type="ARBA" id="ARBA00022691"/>
    </source>
</evidence>
<dbReference type="Pfam" id="PF04191">
    <property type="entry name" value="PEMT"/>
    <property type="match status" value="1"/>
</dbReference>
<dbReference type="EMBL" id="JAECZO010000052">
    <property type="protein sequence ID" value="KAK7195326.1"/>
    <property type="molecule type" value="Genomic_DNA"/>
</dbReference>
<feature type="topological domain" description="Lumenal" evidence="14">
    <location>
        <begin position="1"/>
        <end position="15"/>
    </location>
</feature>
<evidence type="ECO:0000256" key="3">
    <source>
        <dbReference type="ARBA" id="ARBA00022516"/>
    </source>
</evidence>
<evidence type="ECO:0000256" key="7">
    <source>
        <dbReference type="ARBA" id="ARBA00022692"/>
    </source>
</evidence>
<dbReference type="EC" id="2.1.1.17" evidence="14"/>